<reference evidence="1" key="1">
    <citation type="submission" date="2020-02" db="EMBL/GenBank/DDBJ databases">
        <authorList>
            <person name="Palmer J.M."/>
        </authorList>
    </citation>
    <scope>NUCLEOTIDE SEQUENCE</scope>
    <source>
        <strain evidence="1">EPUS1.4</strain>
        <tissue evidence="1">Thallus</tissue>
    </source>
</reference>
<evidence type="ECO:0000313" key="1">
    <source>
        <dbReference type="EMBL" id="KAF7508823.1"/>
    </source>
</evidence>
<organism evidence="1 2">
    <name type="scientific">Endocarpon pusillum</name>
    <dbReference type="NCBI Taxonomy" id="364733"/>
    <lineage>
        <taxon>Eukaryota</taxon>
        <taxon>Fungi</taxon>
        <taxon>Dikarya</taxon>
        <taxon>Ascomycota</taxon>
        <taxon>Pezizomycotina</taxon>
        <taxon>Eurotiomycetes</taxon>
        <taxon>Chaetothyriomycetidae</taxon>
        <taxon>Verrucariales</taxon>
        <taxon>Verrucariaceae</taxon>
        <taxon>Endocarpon</taxon>
    </lineage>
</organism>
<name>A0A8H7AGY6_9EURO</name>
<proteinExistence type="predicted"/>
<accession>A0A8H7AGY6</accession>
<protein>
    <submittedName>
        <fullName evidence="1">Uncharacterized protein</fullName>
    </submittedName>
</protein>
<dbReference type="AlphaFoldDB" id="A0A8H7AGY6"/>
<keyword evidence="2" id="KW-1185">Reference proteome</keyword>
<comment type="caution">
    <text evidence="1">The sequence shown here is derived from an EMBL/GenBank/DDBJ whole genome shotgun (WGS) entry which is preliminary data.</text>
</comment>
<evidence type="ECO:0000313" key="2">
    <source>
        <dbReference type="Proteomes" id="UP000606974"/>
    </source>
</evidence>
<gene>
    <name evidence="1" type="ORF">GJ744_008700</name>
</gene>
<sequence length="69" mass="7691">MAMLEQSNEHEMAKHQMPSRRTCVFLPSAGANRDQLEGHHFHIGSLEKGKWSFVGKSPVKIAAERGSCL</sequence>
<dbReference type="EMBL" id="JAACFV010000049">
    <property type="protein sequence ID" value="KAF7508823.1"/>
    <property type="molecule type" value="Genomic_DNA"/>
</dbReference>
<dbReference type="Proteomes" id="UP000606974">
    <property type="component" value="Unassembled WGS sequence"/>
</dbReference>